<organism evidence="7 8">
    <name type="scientific">Paenibacillus zeisoli</name>
    <dbReference type="NCBI Taxonomy" id="2496267"/>
    <lineage>
        <taxon>Bacteria</taxon>
        <taxon>Bacillati</taxon>
        <taxon>Bacillota</taxon>
        <taxon>Bacilli</taxon>
        <taxon>Bacillales</taxon>
        <taxon>Paenibacillaceae</taxon>
        <taxon>Paenibacillus</taxon>
    </lineage>
</organism>
<dbReference type="EMBL" id="RZNX01000004">
    <property type="protein sequence ID" value="RUT30600.1"/>
    <property type="molecule type" value="Genomic_DNA"/>
</dbReference>
<feature type="domain" description="ABC-2 type transporter transmembrane" evidence="6">
    <location>
        <begin position="536"/>
        <end position="734"/>
    </location>
</feature>
<evidence type="ECO:0000256" key="5">
    <source>
        <dbReference type="SAM" id="Phobius"/>
    </source>
</evidence>
<dbReference type="InterPro" id="IPR023908">
    <property type="entry name" value="xxxLxxG_rpt"/>
</dbReference>
<reference evidence="7 8" key="1">
    <citation type="submission" date="2018-12" db="EMBL/GenBank/DDBJ databases">
        <authorList>
            <person name="Sun L."/>
            <person name="Chen Z."/>
        </authorList>
    </citation>
    <scope>NUCLEOTIDE SEQUENCE [LARGE SCALE GENOMIC DNA]</scope>
    <source>
        <strain evidence="7 8">3-5-3</strain>
    </source>
</reference>
<dbReference type="InterPro" id="IPR013525">
    <property type="entry name" value="ABC2_TM"/>
</dbReference>
<sequence>MRALSVFFKDIKSGVKKPMTLISFIAVIFVPILYCGMYLSAFWDPYGHLDELPVAVVNQDKGAQYEGKSLHIGSDLVDELKKNEDFKWNFVTEKEAQQGIDENRYYMKITIPENFSSQATTLMNDHPQPADLIYEPNGNYNFVAGQIGNSAVKDLKAKISAKVTEAYTNSLFDKVSEISSGLTEAGNGAGDIHTGAGKLQDGAAKLKENLNKLVSGTSELEAGMVPLANGAGKLQSGASELNKGASSLANGLDQLSAAHKQLQNGIEQAVAGASQLSGGLESSLEGNKKLNQGLHASLEGTTKLQQGLHAAVDGSTKLNQGLQSSADGSAKVAEGAKGVAQGLDQLVKANPALGKDPSVQKLLAASQAVAQGSEQVAAGQKQLAGGSEQLAAGSKQLSDGSDQLAEGNKQLVSGSDALLAGNQKLVEGASKLQAAGPKLTVGMQQFGSKLSEAAAGGHKLASGAQQLSTGTSSLVDGIHKLGGGVSTIASGSVKLDEGAGELKNGMGDLVSGSGKLADKLNEAADKTSDVKGTDERVTMYAQPVEVSENTSKKISNYGTGIAPYFLSISLFVGALLSTIIISMRGTTVEDASGLQRFFSRTFTFLLMSLFQSIVVATLVLVLVGLKVQSLPLFYLFTFATSFAFMMIIQAIVTWLDQPGRFLAVILMVLQLTTSAGTFPLELLPEWMKPINPWLPMSHSVTGFKTVISSGDYSTMWHQFDLLLVYGIVFVLITLAYFLLRTPKSTDMNQEEIVTPLA</sequence>
<keyword evidence="4 5" id="KW-0472">Membrane</keyword>
<dbReference type="NCBIfam" id="TIGR03057">
    <property type="entry name" value="xxxLxxG_by_4"/>
    <property type="match status" value="4"/>
</dbReference>
<evidence type="ECO:0000256" key="3">
    <source>
        <dbReference type="ARBA" id="ARBA00022989"/>
    </source>
</evidence>
<dbReference type="InterPro" id="IPR017501">
    <property type="entry name" value="Phage_infect_YhgE_C"/>
</dbReference>
<accession>A0A3S1DWM7</accession>
<evidence type="ECO:0000313" key="7">
    <source>
        <dbReference type="EMBL" id="RUT30600.1"/>
    </source>
</evidence>
<dbReference type="InterPro" id="IPR011049">
    <property type="entry name" value="Serralysin-like_metalloprot_C"/>
</dbReference>
<feature type="transmembrane region" description="Helical" evidence="5">
    <location>
        <begin position="661"/>
        <end position="680"/>
    </location>
</feature>
<evidence type="ECO:0000313" key="8">
    <source>
        <dbReference type="Proteomes" id="UP000272464"/>
    </source>
</evidence>
<feature type="transmembrane region" description="Helical" evidence="5">
    <location>
        <begin position="631"/>
        <end position="654"/>
    </location>
</feature>
<feature type="transmembrane region" description="Helical" evidence="5">
    <location>
        <begin position="721"/>
        <end position="739"/>
    </location>
</feature>
<dbReference type="InterPro" id="IPR017500">
    <property type="entry name" value="Phage_infect_YhgE_N"/>
</dbReference>
<feature type="transmembrane region" description="Helical" evidence="5">
    <location>
        <begin position="602"/>
        <end position="625"/>
    </location>
</feature>
<dbReference type="NCBIfam" id="TIGR03061">
    <property type="entry name" value="pip_yhgE_Nterm"/>
    <property type="match status" value="1"/>
</dbReference>
<evidence type="ECO:0000256" key="1">
    <source>
        <dbReference type="ARBA" id="ARBA00004141"/>
    </source>
</evidence>
<dbReference type="NCBIfam" id="TIGR03062">
    <property type="entry name" value="pip_yhgE_Cterm"/>
    <property type="match status" value="1"/>
</dbReference>
<dbReference type="OrthoDB" id="9811483at2"/>
<dbReference type="GO" id="GO:0140359">
    <property type="term" value="F:ABC-type transporter activity"/>
    <property type="evidence" value="ECO:0007669"/>
    <property type="project" value="InterPro"/>
</dbReference>
<comment type="subcellular location">
    <subcellularLocation>
        <location evidence="1">Membrane</location>
        <topology evidence="1">Multi-pass membrane protein</topology>
    </subcellularLocation>
</comment>
<protein>
    <submittedName>
        <fullName evidence="7">YhgE/Pip domain-containing protein</fullName>
    </submittedName>
</protein>
<dbReference type="Gene3D" id="3.40.1710.10">
    <property type="entry name" value="abc type-2 transporter like domain"/>
    <property type="match status" value="1"/>
</dbReference>
<keyword evidence="2 5" id="KW-0812">Transmembrane</keyword>
<comment type="caution">
    <text evidence="7">The sequence shown here is derived from an EMBL/GenBank/DDBJ whole genome shotgun (WGS) entry which is preliminary data.</text>
</comment>
<dbReference type="Pfam" id="PF12698">
    <property type="entry name" value="ABC2_membrane_3"/>
    <property type="match status" value="2"/>
</dbReference>
<keyword evidence="3 5" id="KW-1133">Transmembrane helix</keyword>
<feature type="domain" description="ABC-2 type transporter transmembrane" evidence="6">
    <location>
        <begin position="23"/>
        <end position="160"/>
    </location>
</feature>
<dbReference type="InterPro" id="IPR051328">
    <property type="entry name" value="T7SS_ABC-Transporter"/>
</dbReference>
<dbReference type="Proteomes" id="UP000272464">
    <property type="component" value="Unassembled WGS sequence"/>
</dbReference>
<dbReference type="GO" id="GO:0016020">
    <property type="term" value="C:membrane"/>
    <property type="evidence" value="ECO:0007669"/>
    <property type="project" value="UniProtKB-SubCell"/>
</dbReference>
<feature type="transmembrane region" description="Helical" evidence="5">
    <location>
        <begin position="21"/>
        <end position="43"/>
    </location>
</feature>
<evidence type="ECO:0000259" key="6">
    <source>
        <dbReference type="Pfam" id="PF12698"/>
    </source>
</evidence>
<dbReference type="AlphaFoldDB" id="A0A3S1DWM7"/>
<feature type="transmembrane region" description="Helical" evidence="5">
    <location>
        <begin position="561"/>
        <end position="581"/>
    </location>
</feature>
<gene>
    <name evidence="7" type="ORF">EJP77_12295</name>
</gene>
<dbReference type="PANTHER" id="PTHR43077:SF5">
    <property type="entry name" value="PHAGE INFECTION PROTEIN"/>
    <property type="match status" value="1"/>
</dbReference>
<proteinExistence type="predicted"/>
<dbReference type="RefSeq" id="WP_127199532.1">
    <property type="nucleotide sequence ID" value="NZ_RZNX01000004.1"/>
</dbReference>
<keyword evidence="8" id="KW-1185">Reference proteome</keyword>
<dbReference type="PANTHER" id="PTHR43077">
    <property type="entry name" value="TRANSPORT PERMEASE YVFS-RELATED"/>
    <property type="match status" value="1"/>
</dbReference>
<dbReference type="SUPFAM" id="SSF101967">
    <property type="entry name" value="Adhesin YadA, collagen-binding domain"/>
    <property type="match status" value="1"/>
</dbReference>
<evidence type="ECO:0000256" key="4">
    <source>
        <dbReference type="ARBA" id="ARBA00023136"/>
    </source>
</evidence>
<name>A0A3S1DWM7_9BACL</name>
<evidence type="ECO:0000256" key="2">
    <source>
        <dbReference type="ARBA" id="ARBA00022692"/>
    </source>
</evidence>
<dbReference type="Gene3D" id="1.10.287.950">
    <property type="entry name" value="Methyl-accepting chemotaxis protein"/>
    <property type="match status" value="1"/>
</dbReference>